<name>A0A399T4V1_9BACT</name>
<dbReference type="Pfam" id="PF07715">
    <property type="entry name" value="Plug"/>
    <property type="match status" value="1"/>
</dbReference>
<evidence type="ECO:0000256" key="8">
    <source>
        <dbReference type="ARBA" id="ARBA00023170"/>
    </source>
</evidence>
<keyword evidence="5 12" id="KW-0732">Signal</keyword>
<dbReference type="PROSITE" id="PS52016">
    <property type="entry name" value="TONB_DEPENDENT_REC_3"/>
    <property type="match status" value="1"/>
</dbReference>
<dbReference type="InterPro" id="IPR012910">
    <property type="entry name" value="Plug_dom"/>
</dbReference>
<dbReference type="InterPro" id="IPR023997">
    <property type="entry name" value="TonB-dep_OMP_SusC/RagA_CS"/>
</dbReference>
<evidence type="ECO:0000313" key="16">
    <source>
        <dbReference type="Proteomes" id="UP000265926"/>
    </source>
</evidence>
<dbReference type="InterPro" id="IPR037066">
    <property type="entry name" value="Plug_dom_sf"/>
</dbReference>
<keyword evidence="7 10" id="KW-0472">Membrane</keyword>
<evidence type="ECO:0000256" key="2">
    <source>
        <dbReference type="ARBA" id="ARBA00022448"/>
    </source>
</evidence>
<comment type="caution">
    <text evidence="15">The sequence shown here is derived from an EMBL/GenBank/DDBJ whole genome shotgun (WGS) entry which is preliminary data.</text>
</comment>
<evidence type="ECO:0000256" key="4">
    <source>
        <dbReference type="ARBA" id="ARBA00022692"/>
    </source>
</evidence>
<keyword evidence="3 10" id="KW-1134">Transmembrane beta strand</keyword>
<accession>A0A399T4V1</accession>
<evidence type="ECO:0000256" key="3">
    <source>
        <dbReference type="ARBA" id="ARBA00022452"/>
    </source>
</evidence>
<protein>
    <submittedName>
        <fullName evidence="15">SusC/RagA family TonB-linked outer membrane protein</fullName>
    </submittedName>
</protein>
<dbReference type="NCBIfam" id="TIGR04056">
    <property type="entry name" value="OMP_RagA_SusC"/>
    <property type="match status" value="1"/>
</dbReference>
<dbReference type="InterPro" id="IPR039426">
    <property type="entry name" value="TonB-dep_rcpt-like"/>
</dbReference>
<evidence type="ECO:0000259" key="14">
    <source>
        <dbReference type="Pfam" id="PF07715"/>
    </source>
</evidence>
<evidence type="ECO:0000256" key="9">
    <source>
        <dbReference type="ARBA" id="ARBA00023237"/>
    </source>
</evidence>
<evidence type="ECO:0000256" key="12">
    <source>
        <dbReference type="SAM" id="SignalP"/>
    </source>
</evidence>
<proteinExistence type="inferred from homology"/>
<evidence type="ECO:0000256" key="6">
    <source>
        <dbReference type="ARBA" id="ARBA00023077"/>
    </source>
</evidence>
<dbReference type="NCBIfam" id="TIGR04057">
    <property type="entry name" value="SusC_RagA_signa"/>
    <property type="match status" value="1"/>
</dbReference>
<dbReference type="AlphaFoldDB" id="A0A399T4V1"/>
<dbReference type="Pfam" id="PF00593">
    <property type="entry name" value="TonB_dep_Rec_b-barrel"/>
    <property type="match status" value="1"/>
</dbReference>
<evidence type="ECO:0000256" key="1">
    <source>
        <dbReference type="ARBA" id="ARBA00004571"/>
    </source>
</evidence>
<comment type="subcellular location">
    <subcellularLocation>
        <location evidence="1 10">Cell outer membrane</location>
        <topology evidence="1 10">Multi-pass membrane protein</topology>
    </subcellularLocation>
</comment>
<comment type="similarity">
    <text evidence="10 11">Belongs to the TonB-dependent receptor family.</text>
</comment>
<evidence type="ECO:0000259" key="13">
    <source>
        <dbReference type="Pfam" id="PF00593"/>
    </source>
</evidence>
<dbReference type="RefSeq" id="WP_119437087.1">
    <property type="nucleotide sequence ID" value="NZ_QWGR01000003.1"/>
</dbReference>
<dbReference type="Gene3D" id="2.60.40.1120">
    <property type="entry name" value="Carboxypeptidase-like, regulatory domain"/>
    <property type="match status" value="1"/>
</dbReference>
<keyword evidence="4 10" id="KW-0812">Transmembrane</keyword>
<dbReference type="Proteomes" id="UP000265926">
    <property type="component" value="Unassembled WGS sequence"/>
</dbReference>
<keyword evidence="8" id="KW-0675">Receptor</keyword>
<dbReference type="PANTHER" id="PTHR30069">
    <property type="entry name" value="TONB-DEPENDENT OUTER MEMBRANE RECEPTOR"/>
    <property type="match status" value="1"/>
</dbReference>
<feature type="domain" description="TonB-dependent receptor-like beta-barrel" evidence="13">
    <location>
        <begin position="466"/>
        <end position="839"/>
    </location>
</feature>
<dbReference type="SUPFAM" id="SSF49464">
    <property type="entry name" value="Carboxypeptidase regulatory domain-like"/>
    <property type="match status" value="1"/>
</dbReference>
<keyword evidence="16" id="KW-1185">Reference proteome</keyword>
<dbReference type="InterPro" id="IPR008969">
    <property type="entry name" value="CarboxyPept-like_regulatory"/>
</dbReference>
<feature type="chain" id="PRO_5017304214" evidence="12">
    <location>
        <begin position="21"/>
        <end position="1037"/>
    </location>
</feature>
<dbReference type="InterPro" id="IPR023996">
    <property type="entry name" value="TonB-dep_OMP_SusC/RagA"/>
</dbReference>
<dbReference type="PANTHER" id="PTHR30069:SF29">
    <property type="entry name" value="HEMOGLOBIN AND HEMOGLOBIN-HAPTOGLOBIN-BINDING PROTEIN 1-RELATED"/>
    <property type="match status" value="1"/>
</dbReference>
<evidence type="ECO:0000256" key="5">
    <source>
        <dbReference type="ARBA" id="ARBA00022729"/>
    </source>
</evidence>
<dbReference type="InterPro" id="IPR036942">
    <property type="entry name" value="Beta-barrel_TonB_sf"/>
</dbReference>
<gene>
    <name evidence="15" type="ORF">D1614_06475</name>
</gene>
<keyword evidence="6 11" id="KW-0798">TonB box</keyword>
<dbReference type="GO" id="GO:0009279">
    <property type="term" value="C:cell outer membrane"/>
    <property type="evidence" value="ECO:0007669"/>
    <property type="project" value="UniProtKB-SubCell"/>
</dbReference>
<feature type="domain" description="TonB-dependent receptor plug" evidence="14">
    <location>
        <begin position="112"/>
        <end position="224"/>
    </location>
</feature>
<keyword evidence="9 10" id="KW-0998">Cell outer membrane</keyword>
<dbReference type="EMBL" id="QWGR01000003">
    <property type="protein sequence ID" value="RIJ49201.1"/>
    <property type="molecule type" value="Genomic_DNA"/>
</dbReference>
<dbReference type="Gene3D" id="2.170.130.10">
    <property type="entry name" value="TonB-dependent receptor, plug domain"/>
    <property type="match status" value="1"/>
</dbReference>
<keyword evidence="2 10" id="KW-0813">Transport</keyword>
<evidence type="ECO:0000256" key="7">
    <source>
        <dbReference type="ARBA" id="ARBA00023136"/>
    </source>
</evidence>
<dbReference type="Gene3D" id="2.40.170.20">
    <property type="entry name" value="TonB-dependent receptor, beta-barrel domain"/>
    <property type="match status" value="1"/>
</dbReference>
<evidence type="ECO:0000313" key="15">
    <source>
        <dbReference type="EMBL" id="RIJ49201.1"/>
    </source>
</evidence>
<dbReference type="SUPFAM" id="SSF56935">
    <property type="entry name" value="Porins"/>
    <property type="match status" value="1"/>
</dbReference>
<dbReference type="Pfam" id="PF13715">
    <property type="entry name" value="CarbopepD_reg_2"/>
    <property type="match status" value="1"/>
</dbReference>
<evidence type="ECO:0000256" key="11">
    <source>
        <dbReference type="RuleBase" id="RU003357"/>
    </source>
</evidence>
<sequence length="1037" mass="116964">MRKLLLLFVVFTTIMSSAMAQKTITGKVIDNSGAPLPGVTVVVKEIVSGTITNTDGVYSISIPENAKVLMFSFIGMKTKEVEISNQTIVNVTMEPDVIGLEEVVAIGYGTVKKKDLTGAVTQVDAEKLEAEATSNMTDLLRANVPGLNVNFSTSAKGLSSASSMEVRGETNLRGSGANAPLIVVDGMIYYGDLADINPNDIDAFDILKDASSAAIYGSRASNGVIIITTKKGKKGKPTINVSASVGLATRSSANLDLMNGEEFIQWRIAGFEANQRGQVGKPGYYYSPDNLPDGVTADAWKAYDGSSEATDLTQIWLQRIGFSPVEVDNYKNGNEINWYDHYLQTGLRQDYNISLSGSTDNLSYYWSLGYVNNEGVVYNEKFETYRSRLNLEGTVTDFLKVGINTAFSVRDESNYTANTDRIWYNTPYSEFYEGDTNVISYAPSGNASMSSHPYIEIVFADRLRDYNSLNNKIYGTLTLPYGFSFTSEYITRFNWNRDFYSYSSEYTGWAPAGGYANRSRSNVFEWQVNNILKWNKSYGEHDFDFTAVQNAEKYQYWSERMYRSEFLPNDVLGWHNMGAGTKDEEISSDDQYSTADALMARLNYTYKDRYLFTGSYRRDGYSAFGQKHPRANFGSVALGWTVSDEDFFDVSWMDLLKLRASFGTNGNRAVGRYEALSDLYSGRTVLTTDGTANYASYMYVNRMANPDLQWERTSAYNFGLDFSTFNGRLRGNFELYLMQTRDLLVSRKLPDITGYSSVFTNLGQVDNRGFELGLNSINIDQNDFQWSSNFTLSHNRNEIVSLYGDLDENGKELDDPTNKWFIGHALDQIWDYETDGIWQEDEAEEAAKYSLSPGDYKIIDQLTEDTDGDGIADATDGVFTNDDKIFQGYSKPKFRATFRNDFSWKNWTASIKMYSYLGYWKANNYLKGQNVFYDRGVSMKVPYWTPENPSNKWASIESGTVVGFNVYEKNSFVRIDNVALTYNIPQNVLNKIKVQRCTLSLIAQNPFVWAPNWSWMDPENNGYTTPSYYTLKLNLTL</sequence>
<dbReference type="InterPro" id="IPR000531">
    <property type="entry name" value="Beta-barrel_TonB"/>
</dbReference>
<feature type="signal peptide" evidence="12">
    <location>
        <begin position="1"/>
        <end position="20"/>
    </location>
</feature>
<organism evidence="15 16">
    <name type="scientific">Maribellus luteus</name>
    <dbReference type="NCBI Taxonomy" id="2305463"/>
    <lineage>
        <taxon>Bacteria</taxon>
        <taxon>Pseudomonadati</taxon>
        <taxon>Bacteroidota</taxon>
        <taxon>Bacteroidia</taxon>
        <taxon>Marinilabiliales</taxon>
        <taxon>Prolixibacteraceae</taxon>
        <taxon>Maribellus</taxon>
    </lineage>
</organism>
<reference evidence="15 16" key="1">
    <citation type="submission" date="2018-08" db="EMBL/GenBank/DDBJ databases">
        <title>Pallidiluteibacterium maritimus gen. nov., sp. nov., isolated from coastal sediment.</title>
        <authorList>
            <person name="Zhou L.Y."/>
        </authorList>
    </citation>
    <scope>NUCLEOTIDE SEQUENCE [LARGE SCALE GENOMIC DNA]</scope>
    <source>
        <strain evidence="15 16">XSD2</strain>
    </source>
</reference>
<evidence type="ECO:0000256" key="10">
    <source>
        <dbReference type="PROSITE-ProRule" id="PRU01360"/>
    </source>
</evidence>
<dbReference type="OrthoDB" id="9768177at2"/>
<dbReference type="GO" id="GO:0015344">
    <property type="term" value="F:siderophore uptake transmembrane transporter activity"/>
    <property type="evidence" value="ECO:0007669"/>
    <property type="project" value="TreeGrafter"/>
</dbReference>
<dbReference type="GO" id="GO:0044718">
    <property type="term" value="P:siderophore transmembrane transport"/>
    <property type="evidence" value="ECO:0007669"/>
    <property type="project" value="TreeGrafter"/>
</dbReference>